<proteinExistence type="inferred from homology"/>
<evidence type="ECO:0000256" key="10">
    <source>
        <dbReference type="ARBA" id="ARBA00048372"/>
    </source>
</evidence>
<evidence type="ECO:0000256" key="11">
    <source>
        <dbReference type="ARBA" id="ARBA00049439"/>
    </source>
</evidence>
<feature type="site" description="Cleavage; by autolysis" evidence="13">
    <location>
        <begin position="194"/>
        <end position="195"/>
    </location>
</feature>
<dbReference type="UniPathway" id="UPA00068">
    <property type="reaction ID" value="UER00106"/>
</dbReference>
<comment type="function">
    <text evidence="12 13">Catalyzes two activities which are involved in the cyclic version of arginine biosynthesis: the synthesis of N-acetylglutamate from glutamate and acetyl-CoA as the acetyl donor, and of ornithine by transacetylation between N(2)-acetylornithine and glutamate.</text>
</comment>
<keyword evidence="8 13" id="KW-0511">Multifunctional enzyme</keyword>
<keyword evidence="15" id="KW-1185">Reference proteome</keyword>
<sequence length="408" mass="43517">MQITKENKLTIIPGGGVTSPKGFKAGGVHCGIKRKRLDLGYIASKVPATAAAVYTTNLFQAAPLLITQDSIKKEHKVQALIVNSGNANACTGTQGLQDAAEMQTLFAEKLGIPASYVAVASTGVIGVPLQIDKIKSGIEQIDLPEYESAARFEQSILTTDTGVKNACVQFEIDGQEVTIGGAAKGSGMIHPNMATMLGFITTDAKIEHEDLLFALREVTNQTFNMITVDGDTSTNDMVLVMANGEANNQTLTKDHPEWSVFIKGLNTVSESLAKQIARDGEGATKLVEVQVKGAINETIARAVSKSIIGSSLVKTAVYGADPNWGRIVCAIGYSGQELNPDSLTVKLGTITVVEKGLPVPFREEAAKAYLEQEHVQIFIDLNEGCGTATAWGCDLTYDYVKINASYRT</sequence>
<dbReference type="InterPro" id="IPR042195">
    <property type="entry name" value="ArgJ_beta_C"/>
</dbReference>
<dbReference type="EC" id="2.3.1.1" evidence="13"/>
<feature type="binding site" evidence="13">
    <location>
        <position position="184"/>
    </location>
    <ligand>
        <name>substrate</name>
    </ligand>
</feature>
<dbReference type="GO" id="GO:0006592">
    <property type="term" value="P:ornithine biosynthetic process"/>
    <property type="evidence" value="ECO:0007669"/>
    <property type="project" value="TreeGrafter"/>
</dbReference>
<evidence type="ECO:0000313" key="14">
    <source>
        <dbReference type="EMBL" id="SNX68042.1"/>
    </source>
</evidence>
<evidence type="ECO:0000256" key="1">
    <source>
        <dbReference type="ARBA" id="ARBA00004496"/>
    </source>
</evidence>
<dbReference type="PANTHER" id="PTHR23100:SF0">
    <property type="entry name" value="ARGININE BIOSYNTHESIS BIFUNCTIONAL PROTEIN ARGJ, MITOCHONDRIAL"/>
    <property type="match status" value="1"/>
</dbReference>
<feature type="binding site" evidence="13">
    <location>
        <position position="403"/>
    </location>
    <ligand>
        <name>substrate</name>
    </ligand>
</feature>
<dbReference type="Pfam" id="PF01960">
    <property type="entry name" value="ArgJ"/>
    <property type="match status" value="1"/>
</dbReference>
<feature type="binding site" evidence="13">
    <location>
        <position position="281"/>
    </location>
    <ligand>
        <name>substrate</name>
    </ligand>
</feature>
<dbReference type="FunFam" id="3.60.70.12:FF:000001">
    <property type="entry name" value="Arginine biosynthesis bifunctional protein ArgJ, chloroplastic"/>
    <property type="match status" value="1"/>
</dbReference>
<accession>A0A285CKE6</accession>
<keyword evidence="9 13" id="KW-0012">Acyltransferase</keyword>
<evidence type="ECO:0000256" key="9">
    <source>
        <dbReference type="ARBA" id="ARBA00023315"/>
    </source>
</evidence>
<dbReference type="PANTHER" id="PTHR23100">
    <property type="entry name" value="ARGININE BIOSYNTHESIS BIFUNCTIONAL PROTEIN ARGJ"/>
    <property type="match status" value="1"/>
</dbReference>
<protein>
    <recommendedName>
        <fullName evidence="13">Arginine biosynthesis bifunctional protein ArgJ</fullName>
    </recommendedName>
    <domain>
        <recommendedName>
            <fullName evidence="13">Glutamate N-acetyltransferase</fullName>
            <ecNumber evidence="13">2.3.1.35</ecNumber>
        </recommendedName>
        <alternativeName>
            <fullName evidence="13">Ornithine acetyltransferase</fullName>
            <shortName evidence="13">OATase</shortName>
        </alternativeName>
        <alternativeName>
            <fullName evidence="13">Ornithine transacetylase</fullName>
        </alternativeName>
    </domain>
    <domain>
        <recommendedName>
            <fullName evidence="13">Amino-acid acetyltransferase</fullName>
            <ecNumber evidence="13">2.3.1.1</ecNumber>
        </recommendedName>
        <alternativeName>
            <fullName evidence="13">N-acetylglutamate synthase</fullName>
            <shortName evidence="13">AGSase</shortName>
        </alternativeName>
    </domain>
    <component>
        <recommendedName>
            <fullName evidence="13">Arginine biosynthesis bifunctional protein ArgJ alpha chain</fullName>
        </recommendedName>
    </component>
    <component>
        <recommendedName>
            <fullName evidence="13">Arginine biosynthesis bifunctional protein ArgJ beta chain</fullName>
        </recommendedName>
    </component>
</protein>
<evidence type="ECO:0000256" key="7">
    <source>
        <dbReference type="ARBA" id="ARBA00022813"/>
    </source>
</evidence>
<keyword evidence="13" id="KW-0963">Cytoplasm</keyword>
<comment type="pathway">
    <text evidence="13">Amino-acid biosynthesis; L-arginine biosynthesis; L-ornithine and N-acetyl-L-glutamate from L-glutamate and N(2)-acetyl-L-ornithine (cyclic): step 1/1.</text>
</comment>
<dbReference type="RefSeq" id="WP_097157444.1">
    <property type="nucleotide sequence ID" value="NZ_JBEPMQ010000001.1"/>
</dbReference>
<keyword evidence="5 13" id="KW-0028">Amino-acid biosynthesis</keyword>
<dbReference type="Gene3D" id="3.30.2330.10">
    <property type="entry name" value="arginine biosynthesis bifunctional protein suprefamily"/>
    <property type="match status" value="1"/>
</dbReference>
<feature type="active site" description="Nucleophile" evidence="13">
    <location>
        <position position="195"/>
    </location>
</feature>
<dbReference type="Proteomes" id="UP000219546">
    <property type="component" value="Unassembled WGS sequence"/>
</dbReference>
<dbReference type="Gene3D" id="3.10.20.340">
    <property type="entry name" value="ArgJ beta chain, C-terminal domain"/>
    <property type="match status" value="1"/>
</dbReference>
<keyword evidence="6 13" id="KW-0808">Transferase</keyword>
<dbReference type="NCBIfam" id="TIGR00120">
    <property type="entry name" value="ArgJ"/>
    <property type="match status" value="1"/>
</dbReference>
<evidence type="ECO:0000313" key="15">
    <source>
        <dbReference type="Proteomes" id="UP000219546"/>
    </source>
</evidence>
<dbReference type="InterPro" id="IPR016117">
    <property type="entry name" value="ArgJ-like_dom_sf"/>
</dbReference>
<reference evidence="14 15" key="1">
    <citation type="submission" date="2017-08" db="EMBL/GenBank/DDBJ databases">
        <authorList>
            <person name="de Groot N.N."/>
        </authorList>
    </citation>
    <scope>NUCLEOTIDE SEQUENCE [LARGE SCALE GENOMIC DNA]</scope>
    <source>
        <strain evidence="14 15">JC228</strain>
    </source>
</reference>
<dbReference type="FunFam" id="3.10.20.340:FF:000001">
    <property type="entry name" value="Arginine biosynthesis bifunctional protein ArgJ, chloroplastic"/>
    <property type="match status" value="1"/>
</dbReference>
<comment type="pathway">
    <text evidence="13">Amino-acid biosynthesis; L-arginine biosynthesis; N(2)-acetyl-L-ornithine from L-glutamate: step 1/4.</text>
</comment>
<name>A0A285CKE6_9BACI</name>
<evidence type="ECO:0000256" key="8">
    <source>
        <dbReference type="ARBA" id="ARBA00023268"/>
    </source>
</evidence>
<keyword evidence="4 13" id="KW-0055">Arginine biosynthesis</keyword>
<dbReference type="GO" id="GO:0005737">
    <property type="term" value="C:cytoplasm"/>
    <property type="evidence" value="ECO:0007669"/>
    <property type="project" value="UniProtKB-SubCell"/>
</dbReference>
<feature type="binding site" evidence="13">
    <location>
        <position position="195"/>
    </location>
    <ligand>
        <name>substrate</name>
    </ligand>
</feature>
<feature type="site" description="Involved in the stabilization of negative charge on the oxyanion by the formation of the oxyanion hole" evidence="13">
    <location>
        <position position="122"/>
    </location>
</feature>
<comment type="similarity">
    <text evidence="2 13">Belongs to the ArgJ family.</text>
</comment>
<dbReference type="NCBIfam" id="NF003802">
    <property type="entry name" value="PRK05388.1"/>
    <property type="match status" value="1"/>
</dbReference>
<evidence type="ECO:0000256" key="5">
    <source>
        <dbReference type="ARBA" id="ARBA00022605"/>
    </source>
</evidence>
<evidence type="ECO:0000256" key="4">
    <source>
        <dbReference type="ARBA" id="ARBA00022571"/>
    </source>
</evidence>
<evidence type="ECO:0000256" key="13">
    <source>
        <dbReference type="HAMAP-Rule" id="MF_01106"/>
    </source>
</evidence>
<organism evidence="14 15">
    <name type="scientific">Bacillus oleivorans</name>
    <dbReference type="NCBI Taxonomy" id="1448271"/>
    <lineage>
        <taxon>Bacteria</taxon>
        <taxon>Bacillati</taxon>
        <taxon>Bacillota</taxon>
        <taxon>Bacilli</taxon>
        <taxon>Bacillales</taxon>
        <taxon>Bacillaceae</taxon>
        <taxon>Bacillus</taxon>
    </lineage>
</organism>
<dbReference type="CDD" id="cd02152">
    <property type="entry name" value="OAT"/>
    <property type="match status" value="1"/>
</dbReference>
<evidence type="ECO:0000256" key="6">
    <source>
        <dbReference type="ARBA" id="ARBA00022679"/>
    </source>
</evidence>
<dbReference type="GO" id="GO:0004358">
    <property type="term" value="F:L-glutamate N-acetyltransferase activity, acting on acetyl-L-ornithine as donor"/>
    <property type="evidence" value="ECO:0007669"/>
    <property type="project" value="UniProtKB-UniRule"/>
</dbReference>
<evidence type="ECO:0000256" key="3">
    <source>
        <dbReference type="ARBA" id="ARBA00011475"/>
    </source>
</evidence>
<dbReference type="OrthoDB" id="9804242at2"/>
<dbReference type="AlphaFoldDB" id="A0A285CKE6"/>
<dbReference type="EMBL" id="OAOP01000002">
    <property type="protein sequence ID" value="SNX68042.1"/>
    <property type="molecule type" value="Genomic_DNA"/>
</dbReference>
<keyword evidence="7 13" id="KW-0068">Autocatalytic cleavage</keyword>
<comment type="catalytic activity">
    <reaction evidence="10 13">
        <text>L-glutamate + acetyl-CoA = N-acetyl-L-glutamate + CoA + H(+)</text>
        <dbReference type="Rhea" id="RHEA:24292"/>
        <dbReference type="ChEBI" id="CHEBI:15378"/>
        <dbReference type="ChEBI" id="CHEBI:29985"/>
        <dbReference type="ChEBI" id="CHEBI:44337"/>
        <dbReference type="ChEBI" id="CHEBI:57287"/>
        <dbReference type="ChEBI" id="CHEBI:57288"/>
        <dbReference type="EC" id="2.3.1.1"/>
    </reaction>
</comment>
<feature type="binding site" evidence="13">
    <location>
        <position position="408"/>
    </location>
    <ligand>
        <name>substrate</name>
    </ligand>
</feature>
<comment type="subunit">
    <text evidence="3 13">Heterotetramer of two alpha and two beta chains.</text>
</comment>
<feature type="binding site" evidence="13">
    <location>
        <position position="158"/>
    </location>
    <ligand>
        <name>substrate</name>
    </ligand>
</feature>
<dbReference type="GO" id="GO:0004042">
    <property type="term" value="F:L-glutamate N-acetyltransferase activity"/>
    <property type="evidence" value="ECO:0007669"/>
    <property type="project" value="UniProtKB-UniRule"/>
</dbReference>
<feature type="chain" id="PRO_5023262388" description="Arginine biosynthesis bifunctional protein ArgJ beta chain" evidence="13">
    <location>
        <begin position="195"/>
        <end position="408"/>
    </location>
</feature>
<comment type="catalytic activity">
    <reaction evidence="11 13">
        <text>N(2)-acetyl-L-ornithine + L-glutamate = N-acetyl-L-glutamate + L-ornithine</text>
        <dbReference type="Rhea" id="RHEA:15349"/>
        <dbReference type="ChEBI" id="CHEBI:29985"/>
        <dbReference type="ChEBI" id="CHEBI:44337"/>
        <dbReference type="ChEBI" id="CHEBI:46911"/>
        <dbReference type="ChEBI" id="CHEBI:57805"/>
        <dbReference type="EC" id="2.3.1.35"/>
    </reaction>
</comment>
<dbReference type="EC" id="2.3.1.35" evidence="13"/>
<gene>
    <name evidence="13" type="primary">argJ</name>
    <name evidence="14" type="ORF">SAMN05877753_102249</name>
</gene>
<dbReference type="Gene3D" id="3.60.70.12">
    <property type="entry name" value="L-amino peptidase D-ALA esterase/amidase"/>
    <property type="match status" value="1"/>
</dbReference>
<comment type="subcellular location">
    <subcellularLocation>
        <location evidence="1 13">Cytoplasm</location>
    </subcellularLocation>
</comment>
<dbReference type="InterPro" id="IPR002813">
    <property type="entry name" value="Arg_biosynth_ArgJ"/>
</dbReference>
<dbReference type="GO" id="GO:0006526">
    <property type="term" value="P:L-arginine biosynthetic process"/>
    <property type="evidence" value="ECO:0007669"/>
    <property type="project" value="UniProtKB-UniRule"/>
</dbReference>
<dbReference type="SUPFAM" id="SSF56266">
    <property type="entry name" value="DmpA/ArgJ-like"/>
    <property type="match status" value="1"/>
</dbReference>
<evidence type="ECO:0000256" key="12">
    <source>
        <dbReference type="ARBA" id="ARBA00054976"/>
    </source>
</evidence>
<evidence type="ECO:0000256" key="2">
    <source>
        <dbReference type="ARBA" id="ARBA00006774"/>
    </source>
</evidence>
<dbReference type="FunFam" id="3.30.2330.10:FF:000001">
    <property type="entry name" value="Arginine biosynthesis bifunctional protein ArgJ, mitochondrial"/>
    <property type="match status" value="1"/>
</dbReference>
<dbReference type="HAMAP" id="MF_01106">
    <property type="entry name" value="ArgJ"/>
    <property type="match status" value="1"/>
</dbReference>
<feature type="chain" id="PRO_5023262389" description="Arginine biosynthesis bifunctional protein ArgJ alpha chain" evidence="13">
    <location>
        <begin position="1"/>
        <end position="194"/>
    </location>
</feature>
<feature type="site" description="Involved in the stabilization of negative charge on the oxyanion by the formation of the oxyanion hole" evidence="13">
    <location>
        <position position="123"/>
    </location>
</feature>